<dbReference type="InterPro" id="IPR006058">
    <property type="entry name" value="2Fe2S_fd_BS"/>
</dbReference>
<keyword evidence="4" id="KW-1185">Reference proteome</keyword>
<dbReference type="Pfam" id="PF00111">
    <property type="entry name" value="Fer2"/>
    <property type="match status" value="1"/>
</dbReference>
<dbReference type="EMBL" id="JABFDN010000014">
    <property type="protein sequence ID" value="NPU69027.1"/>
    <property type="molecule type" value="Genomic_DNA"/>
</dbReference>
<dbReference type="InterPro" id="IPR036010">
    <property type="entry name" value="2Fe-2S_ferredoxin-like_sf"/>
</dbReference>
<name>A0ABX2CP33_9BRAD</name>
<evidence type="ECO:0000259" key="1">
    <source>
        <dbReference type="PROSITE" id="PS51085"/>
    </source>
</evidence>
<dbReference type="InterPro" id="IPR017938">
    <property type="entry name" value="Riboflavin_synthase-like_b-brl"/>
</dbReference>
<dbReference type="SUPFAM" id="SSF63380">
    <property type="entry name" value="Riboflavin synthase domain-like"/>
    <property type="match status" value="1"/>
</dbReference>
<proteinExistence type="predicted"/>
<dbReference type="Proteomes" id="UP000886476">
    <property type="component" value="Unassembled WGS sequence"/>
</dbReference>
<dbReference type="PROSITE" id="PS00197">
    <property type="entry name" value="2FE2S_FER_1"/>
    <property type="match status" value="1"/>
</dbReference>
<dbReference type="PRINTS" id="PR00409">
    <property type="entry name" value="PHDIOXRDTASE"/>
</dbReference>
<reference evidence="3" key="1">
    <citation type="submission" date="2020-05" db="EMBL/GenBank/DDBJ databases">
        <title>Nod-independent and nitrogen-fixing Bradyrhizobium aeschynomene sp. nov. isolated from nodules of Aeschynomene indica.</title>
        <authorList>
            <person name="Zhang Z."/>
        </authorList>
    </citation>
    <scope>NUCLEOTIDE SEQUENCE</scope>
    <source>
        <strain evidence="3">83012</strain>
    </source>
</reference>
<dbReference type="Gene3D" id="2.40.30.10">
    <property type="entry name" value="Translation factors"/>
    <property type="match status" value="1"/>
</dbReference>
<accession>A0ABX2CP33</accession>
<dbReference type="InterPro" id="IPR017927">
    <property type="entry name" value="FAD-bd_FR_type"/>
</dbReference>
<dbReference type="CDD" id="cd00207">
    <property type="entry name" value="fer2"/>
    <property type="match status" value="1"/>
</dbReference>
<dbReference type="PROSITE" id="PS51085">
    <property type="entry name" value="2FE2S_FER_2"/>
    <property type="match status" value="1"/>
</dbReference>
<evidence type="ECO:0000313" key="4">
    <source>
        <dbReference type="Proteomes" id="UP000886476"/>
    </source>
</evidence>
<sequence>MRFQDNWSPATLVSTRDLAAGIREFILRPDDYACAPYPVGSHIKVSVLVGGQPDVRSYSLVGEADPRGYRIAVRFAEDSRGGSRYLWSLQQGARLEVTSPTSLLQVDWQRPHYCLVAGGIGITPLVGAAQALIRKTPNVSLHYAVRSQDDAAYLEELSSLLGDRLAVYAADQSQRLDLSGLFAGLPAGAAVLFCGPMRMLDAARSAWAACGRQPADLSYETFGSSGRLSTEPFKVRLRDSGEEIVVPRDRSMLDVLNAAGHEVMADCRRGECGVCAVDVVEVEGEIDHRDVFFSAEQKHESRKLCACVSRAHGVVTIDTLERADAL</sequence>
<comment type="caution">
    <text evidence="3">The sequence shown here is derived from an EMBL/GenBank/DDBJ whole genome shotgun (WGS) entry which is preliminary data.</text>
</comment>
<dbReference type="SUPFAM" id="SSF52343">
    <property type="entry name" value="Ferredoxin reductase-like, C-terminal NADP-linked domain"/>
    <property type="match status" value="1"/>
</dbReference>
<dbReference type="Pfam" id="PF00175">
    <property type="entry name" value="NAD_binding_1"/>
    <property type="match status" value="1"/>
</dbReference>
<dbReference type="InterPro" id="IPR001041">
    <property type="entry name" value="2Fe-2S_ferredoxin-type"/>
</dbReference>
<dbReference type="CDD" id="cd06185">
    <property type="entry name" value="PDR_like"/>
    <property type="match status" value="1"/>
</dbReference>
<dbReference type="InterPro" id="IPR001433">
    <property type="entry name" value="OxRdtase_FAD/NAD-bd"/>
</dbReference>
<dbReference type="InterPro" id="IPR012675">
    <property type="entry name" value="Beta-grasp_dom_sf"/>
</dbReference>
<dbReference type="InterPro" id="IPR050415">
    <property type="entry name" value="MRET"/>
</dbReference>
<dbReference type="PROSITE" id="PS51384">
    <property type="entry name" value="FAD_FR"/>
    <property type="match status" value="1"/>
</dbReference>
<dbReference type="SUPFAM" id="SSF54292">
    <property type="entry name" value="2Fe-2S ferredoxin-like"/>
    <property type="match status" value="1"/>
</dbReference>
<dbReference type="PANTHER" id="PTHR47354:SF2">
    <property type="entry name" value="BLR2392 PROTEIN"/>
    <property type="match status" value="1"/>
</dbReference>
<protein>
    <submittedName>
        <fullName evidence="3">Oxidoreductase</fullName>
    </submittedName>
</protein>
<dbReference type="InterPro" id="IPR039261">
    <property type="entry name" value="FNR_nucleotide-bd"/>
</dbReference>
<dbReference type="Gene3D" id="3.10.20.30">
    <property type="match status" value="1"/>
</dbReference>
<dbReference type="RefSeq" id="WP_172114089.1">
    <property type="nucleotide sequence ID" value="NZ_JABFDN010000014.1"/>
</dbReference>
<feature type="domain" description="FAD-binding FR-type" evidence="2">
    <location>
        <begin position="5"/>
        <end position="107"/>
    </location>
</feature>
<evidence type="ECO:0000259" key="2">
    <source>
        <dbReference type="PROSITE" id="PS51384"/>
    </source>
</evidence>
<feature type="domain" description="2Fe-2S ferredoxin-type" evidence="1">
    <location>
        <begin position="233"/>
        <end position="323"/>
    </location>
</feature>
<dbReference type="PANTHER" id="PTHR47354">
    <property type="entry name" value="NADH OXIDOREDUCTASE HCR"/>
    <property type="match status" value="1"/>
</dbReference>
<organism evidence="3 4">
    <name type="scientific">Bradyrhizobium aeschynomenes</name>
    <dbReference type="NCBI Taxonomy" id="2734909"/>
    <lineage>
        <taxon>Bacteria</taxon>
        <taxon>Pseudomonadati</taxon>
        <taxon>Pseudomonadota</taxon>
        <taxon>Alphaproteobacteria</taxon>
        <taxon>Hyphomicrobiales</taxon>
        <taxon>Nitrobacteraceae</taxon>
        <taxon>Bradyrhizobium</taxon>
    </lineage>
</organism>
<gene>
    <name evidence="3" type="ORF">HL667_28770</name>
</gene>
<evidence type="ECO:0000313" key="3">
    <source>
        <dbReference type="EMBL" id="NPU69027.1"/>
    </source>
</evidence>
<dbReference type="Gene3D" id="3.40.50.80">
    <property type="entry name" value="Nucleotide-binding domain of ferredoxin-NADP reductase (FNR) module"/>
    <property type="match status" value="1"/>
</dbReference>